<dbReference type="PANTHER" id="PTHR38342">
    <property type="entry name" value="SLR5037 PROTEIN"/>
    <property type="match status" value="1"/>
</dbReference>
<sequence>MNPEGMIIKRSVHTARETIDLAETILKKKGAKIYARIDQQAEAATGNIKLGKIEYLLFGNPAVGGQLMAVDSRIALDLPLKLIAWEDNAGATWVAYNDAAYLEQRYSLKPQLAALADISSLIEAVTR</sequence>
<reference evidence="2 3" key="1">
    <citation type="submission" date="2018-06" db="EMBL/GenBank/DDBJ databases">
        <title>Mucibacter soli gen. nov., sp. nov., a new member of the family Chitinophagaceae producing mucin.</title>
        <authorList>
            <person name="Kim M.-K."/>
            <person name="Park S."/>
            <person name="Kim T.-S."/>
            <person name="Joung Y."/>
            <person name="Han J.-H."/>
            <person name="Kim S.B."/>
        </authorList>
    </citation>
    <scope>NUCLEOTIDE SEQUENCE [LARGE SCALE GENOMIC DNA]</scope>
    <source>
        <strain evidence="2 3">R1-15</strain>
    </source>
</reference>
<dbReference type="EMBL" id="QKTW01000017">
    <property type="protein sequence ID" value="PZF72710.1"/>
    <property type="molecule type" value="Genomic_DNA"/>
</dbReference>
<name>A0A2W2AKC4_9BACT</name>
<keyword evidence="3" id="KW-1185">Reference proteome</keyword>
<dbReference type="InterPro" id="IPR035923">
    <property type="entry name" value="TT1751-like_sf"/>
</dbReference>
<dbReference type="OrthoDB" id="9799367at2"/>
<dbReference type="Pfam" id="PF03625">
    <property type="entry name" value="DUF302"/>
    <property type="match status" value="1"/>
</dbReference>
<feature type="domain" description="DUF302" evidence="1">
    <location>
        <begin position="37"/>
        <end position="98"/>
    </location>
</feature>
<dbReference type="PANTHER" id="PTHR38342:SF2">
    <property type="entry name" value="INNER MEMBRANE OR EXPORTED"/>
    <property type="match status" value="1"/>
</dbReference>
<proteinExistence type="predicted"/>
<dbReference type="CDD" id="cd14797">
    <property type="entry name" value="DUF302"/>
    <property type="match status" value="1"/>
</dbReference>
<evidence type="ECO:0000259" key="1">
    <source>
        <dbReference type="Pfam" id="PF03625"/>
    </source>
</evidence>
<comment type="caution">
    <text evidence="2">The sequence shown here is derived from an EMBL/GenBank/DDBJ whole genome shotgun (WGS) entry which is preliminary data.</text>
</comment>
<dbReference type="RefSeq" id="WP_110999301.1">
    <property type="nucleotide sequence ID" value="NZ_QKTW01000017.1"/>
</dbReference>
<accession>A0A2W2AKC4</accession>
<gene>
    <name evidence="2" type="ORF">DN068_12660</name>
</gene>
<dbReference type="InterPro" id="IPR005180">
    <property type="entry name" value="DUF302"/>
</dbReference>
<dbReference type="SUPFAM" id="SSF103247">
    <property type="entry name" value="TT1751-like"/>
    <property type="match status" value="1"/>
</dbReference>
<dbReference type="Gene3D" id="3.30.310.70">
    <property type="entry name" value="TT1751-like domain"/>
    <property type="match status" value="1"/>
</dbReference>
<organism evidence="2 3">
    <name type="scientific">Taibaiella soli</name>
    <dbReference type="NCBI Taxonomy" id="1649169"/>
    <lineage>
        <taxon>Bacteria</taxon>
        <taxon>Pseudomonadati</taxon>
        <taxon>Bacteroidota</taxon>
        <taxon>Chitinophagia</taxon>
        <taxon>Chitinophagales</taxon>
        <taxon>Chitinophagaceae</taxon>
        <taxon>Taibaiella</taxon>
    </lineage>
</organism>
<evidence type="ECO:0000313" key="2">
    <source>
        <dbReference type="EMBL" id="PZF72710.1"/>
    </source>
</evidence>
<evidence type="ECO:0000313" key="3">
    <source>
        <dbReference type="Proteomes" id="UP000248745"/>
    </source>
</evidence>
<protein>
    <submittedName>
        <fullName evidence="2">DUF302 domain-containing protein</fullName>
    </submittedName>
</protein>
<dbReference type="AlphaFoldDB" id="A0A2W2AKC4"/>
<dbReference type="Proteomes" id="UP000248745">
    <property type="component" value="Unassembled WGS sequence"/>
</dbReference>